<organism evidence="10 11">
    <name type="scientific">Pollutimonas bauzanensis</name>
    <dbReference type="NCBI Taxonomy" id="658167"/>
    <lineage>
        <taxon>Bacteria</taxon>
        <taxon>Pseudomonadati</taxon>
        <taxon>Pseudomonadota</taxon>
        <taxon>Betaproteobacteria</taxon>
        <taxon>Burkholderiales</taxon>
        <taxon>Alcaligenaceae</taxon>
        <taxon>Pollutimonas</taxon>
    </lineage>
</organism>
<keyword evidence="5 7" id="KW-0697">Rotamase</keyword>
<dbReference type="PANTHER" id="PTHR47245:SF1">
    <property type="entry name" value="FOLDASE PROTEIN PRSA"/>
    <property type="match status" value="1"/>
</dbReference>
<evidence type="ECO:0000256" key="1">
    <source>
        <dbReference type="ARBA" id="ARBA00000971"/>
    </source>
</evidence>
<evidence type="ECO:0000256" key="8">
    <source>
        <dbReference type="SAM" id="SignalP"/>
    </source>
</evidence>
<dbReference type="PROSITE" id="PS50198">
    <property type="entry name" value="PPIC_PPIASE_2"/>
    <property type="match status" value="1"/>
</dbReference>
<evidence type="ECO:0000259" key="9">
    <source>
        <dbReference type="PROSITE" id="PS50198"/>
    </source>
</evidence>
<dbReference type="InterPro" id="IPR000297">
    <property type="entry name" value="PPIase_PpiC"/>
</dbReference>
<evidence type="ECO:0000256" key="5">
    <source>
        <dbReference type="ARBA" id="ARBA00023110"/>
    </source>
</evidence>
<dbReference type="EMBL" id="FQXE01000011">
    <property type="protein sequence ID" value="SHI17848.1"/>
    <property type="molecule type" value="Genomic_DNA"/>
</dbReference>
<dbReference type="InterPro" id="IPR023058">
    <property type="entry name" value="PPIase_PpiC_CS"/>
</dbReference>
<gene>
    <name evidence="10" type="ORF">SAMN04488135_111159</name>
</gene>
<evidence type="ECO:0000313" key="11">
    <source>
        <dbReference type="Proteomes" id="UP000184226"/>
    </source>
</evidence>
<dbReference type="InterPro" id="IPR046357">
    <property type="entry name" value="PPIase_dom_sf"/>
</dbReference>
<dbReference type="EC" id="5.2.1.8" evidence="3"/>
<dbReference type="GO" id="GO:0003755">
    <property type="term" value="F:peptidyl-prolyl cis-trans isomerase activity"/>
    <property type="evidence" value="ECO:0007669"/>
    <property type="project" value="UniProtKB-KW"/>
</dbReference>
<comment type="similarity">
    <text evidence="2">Belongs to the PpiC/parvulin rotamase family.</text>
</comment>
<dbReference type="SUPFAM" id="SSF109998">
    <property type="entry name" value="Triger factor/SurA peptide-binding domain-like"/>
    <property type="match status" value="1"/>
</dbReference>
<sequence>MKLKRLAVFAAACAIAVPAFAQTIATVNGTAITQAKLDQFVALLVSQGAQDTPELRTQVKQEMVNRLVAVQAAEKAGIDKQPAVTQEVELARQGILVRALMADYLKKNPVTDAKIQAEYDKIKSEQSGKQEYKLRHILVKDQKAADDLTASIKSKKVTFEAAAKKNSMDPGSGKNGGDLGWGPASNYVPEFAKAVEGLKKGEMTSKPVQTQFGWHIIQVEDSRAVKFPELAEVKPQIEEMLRQQQLAEYQQGLIKGAAIK</sequence>
<dbReference type="InterPro" id="IPR050245">
    <property type="entry name" value="PrsA_foldase"/>
</dbReference>
<dbReference type="STRING" id="658167.SAMN04488135_111159"/>
<keyword evidence="6 7" id="KW-0413">Isomerase</keyword>
<feature type="chain" id="PRO_5012816213" description="peptidylprolyl isomerase" evidence="8">
    <location>
        <begin position="22"/>
        <end position="260"/>
    </location>
</feature>
<evidence type="ECO:0000256" key="3">
    <source>
        <dbReference type="ARBA" id="ARBA00013194"/>
    </source>
</evidence>
<evidence type="ECO:0000256" key="2">
    <source>
        <dbReference type="ARBA" id="ARBA00007656"/>
    </source>
</evidence>
<dbReference type="Gene3D" id="3.10.50.40">
    <property type="match status" value="1"/>
</dbReference>
<keyword evidence="4 8" id="KW-0732">Signal</keyword>
<accession>A0A1M5Z196</accession>
<feature type="domain" description="PpiC" evidence="9">
    <location>
        <begin position="129"/>
        <end position="221"/>
    </location>
</feature>
<evidence type="ECO:0000313" key="10">
    <source>
        <dbReference type="EMBL" id="SHI17848.1"/>
    </source>
</evidence>
<dbReference type="PROSITE" id="PS01096">
    <property type="entry name" value="PPIC_PPIASE_1"/>
    <property type="match status" value="1"/>
</dbReference>
<dbReference type="Gene3D" id="1.10.8.1040">
    <property type="match status" value="1"/>
</dbReference>
<evidence type="ECO:0000256" key="6">
    <source>
        <dbReference type="ARBA" id="ARBA00023235"/>
    </source>
</evidence>
<dbReference type="Pfam" id="PF00639">
    <property type="entry name" value="Rotamase"/>
    <property type="match status" value="1"/>
</dbReference>
<evidence type="ECO:0000256" key="4">
    <source>
        <dbReference type="ARBA" id="ARBA00022729"/>
    </source>
</evidence>
<feature type="signal peptide" evidence="8">
    <location>
        <begin position="1"/>
        <end position="21"/>
    </location>
</feature>
<proteinExistence type="inferred from homology"/>
<reference evidence="10 11" key="1">
    <citation type="submission" date="2016-11" db="EMBL/GenBank/DDBJ databases">
        <authorList>
            <person name="Jaros S."/>
            <person name="Januszkiewicz K."/>
            <person name="Wedrychowicz H."/>
        </authorList>
    </citation>
    <scope>NUCLEOTIDE SEQUENCE [LARGE SCALE GENOMIC DNA]</scope>
    <source>
        <strain evidence="10 11">CGMCC 1.10190</strain>
    </source>
</reference>
<name>A0A1M5Z196_9BURK</name>
<dbReference type="InterPro" id="IPR027304">
    <property type="entry name" value="Trigger_fact/SurA_dom_sf"/>
</dbReference>
<dbReference type="SUPFAM" id="SSF54534">
    <property type="entry name" value="FKBP-like"/>
    <property type="match status" value="1"/>
</dbReference>
<protein>
    <recommendedName>
        <fullName evidence="3">peptidylprolyl isomerase</fullName>
        <ecNumber evidence="3">5.2.1.8</ecNumber>
    </recommendedName>
</protein>
<evidence type="ECO:0000256" key="7">
    <source>
        <dbReference type="PROSITE-ProRule" id="PRU00278"/>
    </source>
</evidence>
<comment type="catalytic activity">
    <reaction evidence="1">
        <text>[protein]-peptidylproline (omega=180) = [protein]-peptidylproline (omega=0)</text>
        <dbReference type="Rhea" id="RHEA:16237"/>
        <dbReference type="Rhea" id="RHEA-COMP:10747"/>
        <dbReference type="Rhea" id="RHEA-COMP:10748"/>
        <dbReference type="ChEBI" id="CHEBI:83833"/>
        <dbReference type="ChEBI" id="CHEBI:83834"/>
        <dbReference type="EC" id="5.2.1.8"/>
    </reaction>
</comment>
<keyword evidence="11" id="KW-1185">Reference proteome</keyword>
<dbReference type="PANTHER" id="PTHR47245">
    <property type="entry name" value="PEPTIDYLPROLYL ISOMERASE"/>
    <property type="match status" value="1"/>
</dbReference>
<dbReference type="Proteomes" id="UP000184226">
    <property type="component" value="Unassembled WGS sequence"/>
</dbReference>
<dbReference type="AlphaFoldDB" id="A0A1M5Z196"/>